<dbReference type="EC" id="1.1.99.14" evidence="6"/>
<evidence type="ECO:0000313" key="9">
    <source>
        <dbReference type="Proteomes" id="UP000321629"/>
    </source>
</evidence>
<dbReference type="AlphaFoldDB" id="A0A5C7E1C7"/>
<keyword evidence="3" id="KW-0677">Repeat</keyword>
<dbReference type="InterPro" id="IPR009051">
    <property type="entry name" value="Helical_ferredxn"/>
</dbReference>
<dbReference type="Gene3D" id="1.10.1060.10">
    <property type="entry name" value="Alpha-helical ferredoxin"/>
    <property type="match status" value="1"/>
</dbReference>
<keyword evidence="2 6" id="KW-0479">Metal-binding</keyword>
<evidence type="ECO:0000256" key="6">
    <source>
        <dbReference type="PIRNR" id="PIRNR000139"/>
    </source>
</evidence>
<dbReference type="PROSITE" id="PS00198">
    <property type="entry name" value="4FE4S_FER_1"/>
    <property type="match status" value="1"/>
</dbReference>
<dbReference type="PROSITE" id="PS51379">
    <property type="entry name" value="4FE4S_FER_2"/>
    <property type="match status" value="1"/>
</dbReference>
<evidence type="ECO:0000313" key="8">
    <source>
        <dbReference type="EMBL" id="TXE89146.1"/>
    </source>
</evidence>
<organism evidence="8 9">
    <name type="scientific">Campylobacter volucris</name>
    <dbReference type="NCBI Taxonomy" id="1031542"/>
    <lineage>
        <taxon>Bacteria</taxon>
        <taxon>Pseudomonadati</taxon>
        <taxon>Campylobacterota</taxon>
        <taxon>Epsilonproteobacteria</taxon>
        <taxon>Campylobacterales</taxon>
        <taxon>Campylobacteraceae</taxon>
        <taxon>Campylobacter</taxon>
    </lineage>
</organism>
<reference evidence="8 9" key="1">
    <citation type="submission" date="2019-07" db="EMBL/GenBank/DDBJ databases">
        <title>Rapid identification of Enteric Bacteria from Whole Genome Sequences (WGS) using Average Nucleotide Identity (ANI).</title>
        <authorList>
            <person name="Lane C."/>
        </authorList>
    </citation>
    <scope>NUCLEOTIDE SEQUENCE [LARGE SCALE GENOMIC DNA]</scope>
    <source>
        <strain evidence="8 9">2016D-0084</strain>
    </source>
</reference>
<dbReference type="Proteomes" id="UP000321629">
    <property type="component" value="Unassembled WGS sequence"/>
</dbReference>
<keyword evidence="6" id="KW-0249">Electron transport</keyword>
<keyword evidence="5 6" id="KW-0411">Iron-sulfur</keyword>
<evidence type="ECO:0000256" key="3">
    <source>
        <dbReference type="ARBA" id="ARBA00022737"/>
    </source>
</evidence>
<evidence type="ECO:0000256" key="1">
    <source>
        <dbReference type="ARBA" id="ARBA00022485"/>
    </source>
</evidence>
<dbReference type="PANTHER" id="PTHR32479">
    <property type="entry name" value="GLYCOLATE OXIDASE IRON-SULFUR SUBUNIT"/>
    <property type="match status" value="1"/>
</dbReference>
<keyword evidence="4 6" id="KW-0408">Iron</keyword>
<dbReference type="InterPro" id="IPR004017">
    <property type="entry name" value="Cys_rich_dom"/>
</dbReference>
<dbReference type="GO" id="GO:0019154">
    <property type="term" value="F:glycolate dehydrogenase activity"/>
    <property type="evidence" value="ECO:0007669"/>
    <property type="project" value="UniProtKB-EC"/>
</dbReference>
<dbReference type="Pfam" id="PF13183">
    <property type="entry name" value="Fer4_8"/>
    <property type="match status" value="1"/>
</dbReference>
<proteinExistence type="predicted"/>
<name>A0A5C7E1C7_9BACT</name>
<dbReference type="GO" id="GO:0051539">
    <property type="term" value="F:4 iron, 4 sulfur cluster binding"/>
    <property type="evidence" value="ECO:0007669"/>
    <property type="project" value="UniProtKB-UniRule"/>
</dbReference>
<dbReference type="EMBL" id="VOWJ01000014">
    <property type="protein sequence ID" value="TXE89146.1"/>
    <property type="molecule type" value="Genomic_DNA"/>
</dbReference>
<sequence>MLNIDEISNACVKCGKCIPTCTIHQINPDESTSPRGFLDLINAYNNKELNLDENLKKTLESCFLCTNCVEVCPSHLRVDSAIEKARYDIAQKFGIAWYKKILFFLLRKRKILDLLAKFGYIFQSCAFKINHLNVGMKAKFNFPLIKKDRLLPSLNKKSFLNSHDDFIDNQGTQNIGVFIGCLANYSYTNTGLALLKICKHLKINVDLLKNQQCCGAPHYFTGDFKSVEKLAKKNILYFEEKLKTLDYIIVPEATCSAMLNVDYEHFFNTINNQEWTKRAKIVSSKILLATKYFYKHTNLEEILKNQKNTNISITYHDPCHARKMQGVFKEPRALLKNNYIFKELPNSNECCGFGGVSMQIENYDKALQVGIQKAKNIKRVDVKIISAECSACRMQISNSLEHEKIDTKFLHPLELIAQILEN</sequence>
<comment type="cofactor">
    <cofactor evidence="6">
        <name>[4Fe-4S] cluster</name>
        <dbReference type="ChEBI" id="CHEBI:49883"/>
    </cofactor>
    <text evidence="6">Binds 2 [4Fe-4S] clusters.</text>
</comment>
<evidence type="ECO:0000256" key="4">
    <source>
        <dbReference type="ARBA" id="ARBA00023004"/>
    </source>
</evidence>
<dbReference type="InterPro" id="IPR017896">
    <property type="entry name" value="4Fe4S_Fe-S-bd"/>
</dbReference>
<evidence type="ECO:0000256" key="2">
    <source>
        <dbReference type="ARBA" id="ARBA00022723"/>
    </source>
</evidence>
<protein>
    <recommendedName>
        <fullName evidence="6">Glycolate oxidase iron-sulfur subunit</fullName>
        <ecNumber evidence="6">1.1.99.14</ecNumber>
    </recommendedName>
</protein>
<dbReference type="PIRSF" id="PIRSF000139">
    <property type="entry name" value="Glc_ox_4Fe-4S"/>
    <property type="match status" value="1"/>
</dbReference>
<keyword evidence="1 6" id="KW-0004">4Fe-4S</keyword>
<dbReference type="InterPro" id="IPR017900">
    <property type="entry name" value="4Fe4S_Fe_S_CS"/>
</dbReference>
<comment type="function">
    <text evidence="6">Component of a complex that catalyzes the oxidation of glycolate to glyoxylate.</text>
</comment>
<gene>
    <name evidence="8" type="ORF">FPD38_02485</name>
</gene>
<comment type="catalytic activity">
    <reaction evidence="6">
        <text>(R)-lactate + A = pyruvate + AH2</text>
        <dbReference type="Rhea" id="RHEA:15089"/>
        <dbReference type="ChEBI" id="CHEBI:13193"/>
        <dbReference type="ChEBI" id="CHEBI:15361"/>
        <dbReference type="ChEBI" id="CHEBI:16004"/>
        <dbReference type="ChEBI" id="CHEBI:17499"/>
    </reaction>
</comment>
<comment type="caution">
    <text evidence="8">The sequence shown here is derived from an EMBL/GenBank/DDBJ whole genome shotgun (WGS) entry which is preliminary data.</text>
</comment>
<dbReference type="PANTHER" id="PTHR32479:SF20">
    <property type="entry name" value="GLYCOLATE OXIDASE IRON-SULFUR SUBUNIT"/>
    <property type="match status" value="1"/>
</dbReference>
<keyword evidence="6" id="KW-0813">Transport</keyword>
<dbReference type="InterPro" id="IPR012257">
    <property type="entry name" value="Glc_ox_4Fe-4S"/>
</dbReference>
<dbReference type="GO" id="GO:0046872">
    <property type="term" value="F:metal ion binding"/>
    <property type="evidence" value="ECO:0007669"/>
    <property type="project" value="UniProtKB-UniRule"/>
</dbReference>
<feature type="domain" description="4Fe-4S ferredoxin-type" evidence="7">
    <location>
        <begin position="1"/>
        <end position="31"/>
    </location>
</feature>
<comment type="catalytic activity">
    <reaction evidence="6">
        <text>glycolate + A = glyoxylate + AH2</text>
        <dbReference type="Rhea" id="RHEA:21264"/>
        <dbReference type="ChEBI" id="CHEBI:13193"/>
        <dbReference type="ChEBI" id="CHEBI:17499"/>
        <dbReference type="ChEBI" id="CHEBI:29805"/>
        <dbReference type="ChEBI" id="CHEBI:36655"/>
        <dbReference type="EC" id="1.1.99.14"/>
    </reaction>
</comment>
<evidence type="ECO:0000256" key="5">
    <source>
        <dbReference type="ARBA" id="ARBA00023014"/>
    </source>
</evidence>
<dbReference type="SUPFAM" id="SSF46548">
    <property type="entry name" value="alpha-helical ferredoxin"/>
    <property type="match status" value="1"/>
</dbReference>
<dbReference type="RefSeq" id="WP_147555214.1">
    <property type="nucleotide sequence ID" value="NZ_VOWJ01000014.1"/>
</dbReference>
<dbReference type="Pfam" id="PF02754">
    <property type="entry name" value="CCG"/>
    <property type="match status" value="2"/>
</dbReference>
<evidence type="ECO:0000259" key="7">
    <source>
        <dbReference type="PROSITE" id="PS51379"/>
    </source>
</evidence>
<accession>A0A5C7E1C7</accession>